<dbReference type="AlphaFoldDB" id="A0A1T5GDX3"/>
<protein>
    <recommendedName>
        <fullName evidence="3">VWFA domain-containing protein</fullName>
    </recommendedName>
</protein>
<evidence type="ECO:0000313" key="2">
    <source>
        <dbReference type="Proteomes" id="UP000191112"/>
    </source>
</evidence>
<name>A0A1T5GDX3_9FLAO</name>
<dbReference type="OrthoDB" id="945646at2"/>
<dbReference type="RefSeq" id="WP_144038395.1">
    <property type="nucleotide sequence ID" value="NZ_FUYZ01000011.1"/>
</dbReference>
<keyword evidence="2" id="KW-1185">Reference proteome</keyword>
<reference evidence="1 2" key="1">
    <citation type="submission" date="2017-02" db="EMBL/GenBank/DDBJ databases">
        <authorList>
            <person name="Peterson S.W."/>
        </authorList>
    </citation>
    <scope>NUCLEOTIDE SEQUENCE [LARGE SCALE GENOMIC DNA]</scope>
    <source>
        <strain evidence="1 2">DSM 22323</strain>
    </source>
</reference>
<proteinExistence type="predicted"/>
<gene>
    <name evidence="1" type="ORF">SAMN05660477_02767</name>
</gene>
<accession>A0A1T5GDX3</accession>
<evidence type="ECO:0000313" key="1">
    <source>
        <dbReference type="EMBL" id="SKC06616.1"/>
    </source>
</evidence>
<dbReference type="STRING" id="619805.SAMN05660477_02767"/>
<evidence type="ECO:0008006" key="3">
    <source>
        <dbReference type="Google" id="ProtNLM"/>
    </source>
</evidence>
<organism evidence="1 2">
    <name type="scientific">Soonwooa buanensis</name>
    <dbReference type="NCBI Taxonomy" id="619805"/>
    <lineage>
        <taxon>Bacteria</taxon>
        <taxon>Pseudomonadati</taxon>
        <taxon>Bacteroidota</taxon>
        <taxon>Flavobacteriia</taxon>
        <taxon>Flavobacteriales</taxon>
        <taxon>Weeksellaceae</taxon>
        <taxon>Chryseobacterium group</taxon>
        <taxon>Soonwooa</taxon>
    </lineage>
</organism>
<dbReference type="EMBL" id="FUYZ01000011">
    <property type="protein sequence ID" value="SKC06616.1"/>
    <property type="molecule type" value="Genomic_DNA"/>
</dbReference>
<dbReference type="Proteomes" id="UP000191112">
    <property type="component" value="Unassembled WGS sequence"/>
</dbReference>
<sequence>MKNIITVFSLLICALLLIQCGKKEETATQKNDDKNVNNTEKQLNITFLLDLSDRIEPTKYPEAPEHFERDQAIVKDFVDYFKNDMEKRGGYKAKGKMKVIFSPQPSDQNINKIASEINIDLSKMKPQEKKNVFTTIDQKFSGNLAEIYKLTLSQKNYIGSDVWRFFKNDVIDYAISDNPDYRNILVIITDGYLYHKDSKSNDKNRTTYLTPESITQNGFRTNNWKQKFDAGDYGFITSTKDLQNLEILVLEVNPEKNSLKDEDIVKAYLSKWFDEMGVKKYEIYNSDLPVNTKSRIEKFLNN</sequence>